<sequence length="702" mass="79918">MSYKELQDKYRLLYTKWVRLVELHQDLKDNLKRILEQKDVLERRNYELMAQVKDAIDRANVVEGFYSLSSSSPVQHHNLYAAFNIGNMCRSFIYGREQPIRPRRLLALGLDDRILSLSLGNDMIHFPRVLKYDNVVCYSGHSSDQADNFSFNWTLKVWGTEFTPAEAYPVHHFINEFTFIHVMPSLPVEISISLSIKDMDEGIEEGSEEEHNVEEKESSGLDLEARASPPSPAPLMAQNALNKHFCNKTIELRMVELFGKPIMVEKRVSQDMLEKYKVMELLLGMGYVELALFAKKYNENLVKEVYANLSEDFGNTESQAYGQVYVRGHIIDFSPANIAHYLSCPHFSYIEGQLPTSNVTAISKERAHLLYDFATRKRINLCTIIFRNILRQIDQKKASKFALPSPCLISEYILAYLDAGRAINGAGLTRTRTRTRTRAHIYTTIWVWTGYGDAQTRIPVDPWRMLNVHREVWPSGKKIEKYHTGTSIPIPYPGPWRVGSGSKILYPGGCGSESGSKFNYKVRELDPLVTLKIVAPGIVPPSPTLSTPDTLPQEGLQGDCSFWWENWTHMERLEDHAIEDDYDPNLTIRESQTETGLSSGISMQVWRAVAIHIGFMGVPGDHFGPLRTVLLTGLAKDFHIMRPRTHSPFRWRIIRWLDNYKANAYTLNKDGVSRGNLGSYAARGAIRSTAKQFHTGFATALG</sequence>
<protein>
    <submittedName>
        <fullName evidence="1">Uncharacterized protein</fullName>
    </submittedName>
</protein>
<comment type="caution">
    <text evidence="1">The sequence shown here is derived from an EMBL/GenBank/DDBJ whole genome shotgun (WGS) entry which is preliminary data.</text>
</comment>
<dbReference type="EMBL" id="CM044707">
    <property type="protein sequence ID" value="KAI5653589.1"/>
    <property type="molecule type" value="Genomic_DNA"/>
</dbReference>
<keyword evidence="2" id="KW-1185">Reference proteome</keyword>
<evidence type="ECO:0000313" key="2">
    <source>
        <dbReference type="Proteomes" id="UP001060085"/>
    </source>
</evidence>
<accession>A0ACB9ZYJ3</accession>
<name>A0ACB9ZYJ3_CATRO</name>
<evidence type="ECO:0000313" key="1">
    <source>
        <dbReference type="EMBL" id="KAI5653589.1"/>
    </source>
</evidence>
<organism evidence="1 2">
    <name type="scientific">Catharanthus roseus</name>
    <name type="common">Madagascar periwinkle</name>
    <name type="synonym">Vinca rosea</name>
    <dbReference type="NCBI Taxonomy" id="4058"/>
    <lineage>
        <taxon>Eukaryota</taxon>
        <taxon>Viridiplantae</taxon>
        <taxon>Streptophyta</taxon>
        <taxon>Embryophyta</taxon>
        <taxon>Tracheophyta</taxon>
        <taxon>Spermatophyta</taxon>
        <taxon>Magnoliopsida</taxon>
        <taxon>eudicotyledons</taxon>
        <taxon>Gunneridae</taxon>
        <taxon>Pentapetalae</taxon>
        <taxon>asterids</taxon>
        <taxon>lamiids</taxon>
        <taxon>Gentianales</taxon>
        <taxon>Apocynaceae</taxon>
        <taxon>Rauvolfioideae</taxon>
        <taxon>Vinceae</taxon>
        <taxon>Catharanthinae</taxon>
        <taxon>Catharanthus</taxon>
    </lineage>
</organism>
<reference evidence="2" key="1">
    <citation type="journal article" date="2023" name="Nat. Plants">
        <title>Single-cell RNA sequencing provides a high-resolution roadmap for understanding the multicellular compartmentation of specialized metabolism.</title>
        <authorList>
            <person name="Sun S."/>
            <person name="Shen X."/>
            <person name="Li Y."/>
            <person name="Li Y."/>
            <person name="Wang S."/>
            <person name="Li R."/>
            <person name="Zhang H."/>
            <person name="Shen G."/>
            <person name="Guo B."/>
            <person name="Wei J."/>
            <person name="Xu J."/>
            <person name="St-Pierre B."/>
            <person name="Chen S."/>
            <person name="Sun C."/>
        </authorList>
    </citation>
    <scope>NUCLEOTIDE SEQUENCE [LARGE SCALE GENOMIC DNA]</scope>
</reference>
<gene>
    <name evidence="1" type="ORF">M9H77_30776</name>
</gene>
<dbReference type="Proteomes" id="UP001060085">
    <property type="component" value="Linkage Group LG07"/>
</dbReference>
<proteinExistence type="predicted"/>